<evidence type="ECO:0000313" key="10">
    <source>
        <dbReference type="EMBL" id="KUK99292.1"/>
    </source>
</evidence>
<evidence type="ECO:0000313" key="12">
    <source>
        <dbReference type="Proteomes" id="UP000054598"/>
    </source>
</evidence>
<evidence type="ECO:0000256" key="3">
    <source>
        <dbReference type="ARBA" id="ARBA00022475"/>
    </source>
</evidence>
<feature type="region of interest" description="Disordered" evidence="7">
    <location>
        <begin position="171"/>
        <end position="201"/>
    </location>
</feature>
<dbReference type="AlphaFoldDB" id="A0A101GJU2"/>
<sequence length="201" mass="20921">MIFATSFALLGLILPKSERGAALGTNIAASFSGFALGFLGGGLFTYYTTWRVLFLVPLPVALLAIGILRRNLPGECALSRGTRPDLPGIVLSTTMILLIMVGLSTLPGVQGTVALVALVAGLAALVAFVVHEARVKDPILDTHYFSRNRPFVLINGAVRVYLCGVEGAEREGSLRKGGGGSGAPSSLSHRTGILYAGGSPR</sequence>
<dbReference type="Proteomes" id="UP000054323">
    <property type="component" value="Unassembled WGS sequence"/>
</dbReference>
<dbReference type="EMBL" id="LGGD01000286">
    <property type="protein sequence ID" value="KUK59776.1"/>
    <property type="molecule type" value="Genomic_DNA"/>
</dbReference>
<dbReference type="PATRIC" id="fig|2198.3.peg.1923"/>
<evidence type="ECO:0000313" key="9">
    <source>
        <dbReference type="EMBL" id="KUK59776.1"/>
    </source>
</evidence>
<keyword evidence="2" id="KW-0813">Transport</keyword>
<name>A0A101GJU2_9EURY</name>
<evidence type="ECO:0000256" key="5">
    <source>
        <dbReference type="ARBA" id="ARBA00022989"/>
    </source>
</evidence>
<evidence type="ECO:0000256" key="2">
    <source>
        <dbReference type="ARBA" id="ARBA00022448"/>
    </source>
</evidence>
<feature type="transmembrane region" description="Helical" evidence="8">
    <location>
        <begin position="112"/>
        <end position="130"/>
    </location>
</feature>
<gene>
    <name evidence="9" type="ORF">XD82_1798</name>
    <name evidence="10" type="ORF">XE10_1850</name>
</gene>
<dbReference type="EMBL" id="LGHE01000267">
    <property type="protein sequence ID" value="KUK99292.1"/>
    <property type="molecule type" value="Genomic_DNA"/>
</dbReference>
<organism evidence="9 11">
    <name type="scientific">Methanoculleus marisnigri</name>
    <dbReference type="NCBI Taxonomy" id="2198"/>
    <lineage>
        <taxon>Archaea</taxon>
        <taxon>Methanobacteriati</taxon>
        <taxon>Methanobacteriota</taxon>
        <taxon>Stenosarchaea group</taxon>
        <taxon>Methanomicrobia</taxon>
        <taxon>Methanomicrobiales</taxon>
        <taxon>Methanomicrobiaceae</taxon>
        <taxon>Methanoculleus</taxon>
    </lineage>
</organism>
<keyword evidence="5 8" id="KW-1133">Transmembrane helix</keyword>
<evidence type="ECO:0000256" key="6">
    <source>
        <dbReference type="ARBA" id="ARBA00023136"/>
    </source>
</evidence>
<reference evidence="11 12" key="2">
    <citation type="journal article" date="2015" name="MBio">
        <title>Genome-Resolved Metagenomic Analysis Reveals Roles for Candidate Phyla and Other Microbial Community Members in Biogeochemical Transformations in Oil Reservoirs.</title>
        <authorList>
            <person name="Hu P."/>
            <person name="Tom L."/>
            <person name="Singh A."/>
            <person name="Thomas B.C."/>
            <person name="Baker B.J."/>
            <person name="Piceno Y.M."/>
            <person name="Andersen G.L."/>
            <person name="Banfield J.F."/>
        </authorList>
    </citation>
    <scope>NUCLEOTIDE SEQUENCE [LARGE SCALE GENOMIC DNA]</scope>
</reference>
<dbReference type="PANTHER" id="PTHR42718">
    <property type="entry name" value="MAJOR FACILITATOR SUPERFAMILY MULTIDRUG TRANSPORTER MFSC"/>
    <property type="match status" value="1"/>
</dbReference>
<accession>A0A101GJU2</accession>
<keyword evidence="6 8" id="KW-0472">Membrane</keyword>
<dbReference type="SUPFAM" id="SSF103473">
    <property type="entry name" value="MFS general substrate transporter"/>
    <property type="match status" value="1"/>
</dbReference>
<feature type="transmembrane region" description="Helical" evidence="8">
    <location>
        <begin position="44"/>
        <end position="68"/>
    </location>
</feature>
<dbReference type="PANTHER" id="PTHR42718:SF46">
    <property type="entry name" value="BLR6921 PROTEIN"/>
    <property type="match status" value="1"/>
</dbReference>
<dbReference type="Proteomes" id="UP000054598">
    <property type="component" value="Unassembled WGS sequence"/>
</dbReference>
<evidence type="ECO:0000256" key="4">
    <source>
        <dbReference type="ARBA" id="ARBA00022692"/>
    </source>
</evidence>
<protein>
    <submittedName>
        <fullName evidence="9">Drug resistance transporter, EmrB/QacA subfamily</fullName>
    </submittedName>
</protein>
<evidence type="ECO:0000256" key="1">
    <source>
        <dbReference type="ARBA" id="ARBA00004651"/>
    </source>
</evidence>
<keyword evidence="4 8" id="KW-0812">Transmembrane</keyword>
<keyword evidence="3" id="KW-1003">Cell membrane</keyword>
<dbReference type="InterPro" id="IPR036259">
    <property type="entry name" value="MFS_trans_sf"/>
</dbReference>
<comment type="subcellular location">
    <subcellularLocation>
        <location evidence="1">Cell membrane</location>
        <topology evidence="1">Multi-pass membrane protein</topology>
    </subcellularLocation>
</comment>
<proteinExistence type="predicted"/>
<reference evidence="9" key="1">
    <citation type="journal article" date="2015" name="MBio">
        <title>Genome-resolved metagenomic analysis reveals roles for candidate phyla and other microbial community members in biogeochemical transformations in oil reservoirs.</title>
        <authorList>
            <person name="Hu P."/>
            <person name="Tom L."/>
            <person name="Singh A."/>
            <person name="Thomas B.C."/>
            <person name="Baker B.J."/>
            <person name="Piceno Y.M."/>
            <person name="Andersen G.L."/>
            <person name="Banfield J.F."/>
        </authorList>
    </citation>
    <scope>NUCLEOTIDE SEQUENCE [LARGE SCALE GENOMIC DNA]</scope>
    <source>
        <strain evidence="9">62_101</strain>
        <strain evidence="10">63_41</strain>
    </source>
</reference>
<dbReference type="Gene3D" id="1.20.1250.20">
    <property type="entry name" value="MFS general substrate transporter like domains"/>
    <property type="match status" value="1"/>
</dbReference>
<dbReference type="GO" id="GO:0005886">
    <property type="term" value="C:plasma membrane"/>
    <property type="evidence" value="ECO:0007669"/>
    <property type="project" value="UniProtKB-SubCell"/>
</dbReference>
<feature type="transmembrane region" description="Helical" evidence="8">
    <location>
        <begin position="89"/>
        <end position="106"/>
    </location>
</feature>
<evidence type="ECO:0000313" key="11">
    <source>
        <dbReference type="Proteomes" id="UP000054323"/>
    </source>
</evidence>
<evidence type="ECO:0000256" key="8">
    <source>
        <dbReference type="SAM" id="Phobius"/>
    </source>
</evidence>
<evidence type="ECO:0000256" key="7">
    <source>
        <dbReference type="SAM" id="MobiDB-lite"/>
    </source>
</evidence>
<comment type="caution">
    <text evidence="9">The sequence shown here is derived from an EMBL/GenBank/DDBJ whole genome shotgun (WGS) entry which is preliminary data.</text>
</comment>